<feature type="domain" description="Glycogen debranching enzyme C-terminal" evidence="1">
    <location>
        <begin position="279"/>
        <end position="633"/>
    </location>
</feature>
<dbReference type="AlphaFoldDB" id="A0AAE3SF70"/>
<dbReference type="RefSeq" id="WP_301190735.1">
    <property type="nucleotide sequence ID" value="NZ_JAPDPJ010000025.1"/>
</dbReference>
<organism evidence="3 4">
    <name type="scientific">Plebeiibacterium sediminum</name>
    <dbReference type="NCBI Taxonomy" id="2992112"/>
    <lineage>
        <taxon>Bacteria</taxon>
        <taxon>Pseudomonadati</taxon>
        <taxon>Bacteroidota</taxon>
        <taxon>Bacteroidia</taxon>
        <taxon>Marinilabiliales</taxon>
        <taxon>Marinilabiliaceae</taxon>
        <taxon>Plebeiibacterium</taxon>
    </lineage>
</organism>
<dbReference type="Pfam" id="PF06202">
    <property type="entry name" value="GDE_C"/>
    <property type="match status" value="1"/>
</dbReference>
<keyword evidence="4" id="KW-1185">Reference proteome</keyword>
<protein>
    <submittedName>
        <fullName evidence="3">Amylo-alpha-1,6-glucosidase</fullName>
    </submittedName>
</protein>
<evidence type="ECO:0000313" key="3">
    <source>
        <dbReference type="EMBL" id="MCW3787170.1"/>
    </source>
</evidence>
<dbReference type="PANTHER" id="PTHR10569:SF2">
    <property type="entry name" value="GLYCOGEN DEBRANCHING ENZYME"/>
    <property type="match status" value="1"/>
</dbReference>
<accession>A0AAE3SF70</accession>
<feature type="domain" description="Glycogen debranching enzyme bacterial and archaeal type N-terminal" evidence="2">
    <location>
        <begin position="20"/>
        <end position="240"/>
    </location>
</feature>
<dbReference type="GO" id="GO:0004134">
    <property type="term" value="F:4-alpha-glucanotransferase activity"/>
    <property type="evidence" value="ECO:0007669"/>
    <property type="project" value="InterPro"/>
</dbReference>
<dbReference type="GO" id="GO:0004135">
    <property type="term" value="F:amylo-alpha-1,6-glucosidase activity"/>
    <property type="evidence" value="ECO:0007669"/>
    <property type="project" value="InterPro"/>
</dbReference>
<dbReference type="Gene3D" id="1.50.10.10">
    <property type="match status" value="1"/>
</dbReference>
<dbReference type="InterPro" id="IPR024742">
    <property type="entry name" value="Glycogen_debranch_N"/>
</dbReference>
<proteinExistence type="predicted"/>
<dbReference type="InterPro" id="IPR012341">
    <property type="entry name" value="6hp_glycosidase-like_sf"/>
</dbReference>
<dbReference type="SUPFAM" id="SSF48208">
    <property type="entry name" value="Six-hairpin glycosidases"/>
    <property type="match status" value="1"/>
</dbReference>
<evidence type="ECO:0000259" key="1">
    <source>
        <dbReference type="Pfam" id="PF06202"/>
    </source>
</evidence>
<evidence type="ECO:0000259" key="2">
    <source>
        <dbReference type="Pfam" id="PF12439"/>
    </source>
</evidence>
<dbReference type="Pfam" id="PF12439">
    <property type="entry name" value="GDE_N"/>
    <property type="match status" value="1"/>
</dbReference>
<comment type="caution">
    <text evidence="3">The sequence shown here is derived from an EMBL/GenBank/DDBJ whole genome shotgun (WGS) entry which is preliminary data.</text>
</comment>
<dbReference type="GO" id="GO:0005980">
    <property type="term" value="P:glycogen catabolic process"/>
    <property type="evidence" value="ECO:0007669"/>
    <property type="project" value="InterPro"/>
</dbReference>
<evidence type="ECO:0000313" key="4">
    <source>
        <dbReference type="Proteomes" id="UP001209229"/>
    </source>
</evidence>
<dbReference type="EMBL" id="JAPDPJ010000025">
    <property type="protein sequence ID" value="MCW3787170.1"/>
    <property type="molecule type" value="Genomic_DNA"/>
</dbReference>
<sequence>MSYLTFEKSKLINLEQSLYKEILRTNRAGSYSSSSIIGCNTRKYHGLLVCPLADFDMMRHVFISSLDVTVIQHDKEFNLGIHKYNKNHYEPKGHKYIRELEFDVIPRKIYRVGGVLLAVEEVLVEKQERVLLKYTLLEANSDTKLKLKPFLANRSVHELTHENMAVNTKYSRIKNGIGIQMYPKLPKLYMQLSKENEFVANPDWYRGIEYFKEEHRGYHYKEDLYVPGYFEVDIKKGESIIFSASLTSHKPENFDLRFEKEVEKRIPRDSVFNNLLNSAQQFFVQNGKGITMVAGYHWYSERLRDTLVSVPQLTDALGDADLFIEVLDTTVKKLTKIIKDKEIKNLTEADTPLWFFWTIQQCWDKSCVDKFWTKYYDFLKLVIKSYLSGRFENVKIDDKGLVVTYDENIPLTWMNGMVDGKPVTPRNGACVEINALWYNALSLFLDLAKEQKKDASLIKEIKITLEKLDVSFIDTFWNEDQHCLYDLVDGDFKDASIRPNQIFATAFAYSPLSNEQKKGIIDVAKEELLTPKGLRTLSPKNPHYQGSMEGIAHKREFGLHHGAVWPWLISFYAEGYLKLHKQSGISHIKRIADNFEEEMTDHCIGTLSEYYNGNPPQRGKGAVSMAWNVAGVLKILKLIEKYS</sequence>
<dbReference type="InterPro" id="IPR032790">
    <property type="entry name" value="GDE_C"/>
</dbReference>
<name>A0AAE3SF70_9BACT</name>
<dbReference type="PANTHER" id="PTHR10569">
    <property type="entry name" value="GLYCOGEN DEBRANCHING ENZYME"/>
    <property type="match status" value="1"/>
</dbReference>
<dbReference type="InterPro" id="IPR008928">
    <property type="entry name" value="6-hairpin_glycosidase_sf"/>
</dbReference>
<gene>
    <name evidence="3" type="ORF">OM075_11865</name>
</gene>
<dbReference type="Proteomes" id="UP001209229">
    <property type="component" value="Unassembled WGS sequence"/>
</dbReference>
<reference evidence="3" key="1">
    <citation type="submission" date="2022-10" db="EMBL/GenBank/DDBJ databases">
        <authorList>
            <person name="Yu W.X."/>
        </authorList>
    </citation>
    <scope>NUCLEOTIDE SEQUENCE</scope>
    <source>
        <strain evidence="3">AAT</strain>
    </source>
</reference>
<dbReference type="InterPro" id="IPR010401">
    <property type="entry name" value="AGL/Gdb1"/>
</dbReference>